<organism evidence="1 2">
    <name type="scientific">Staurois parvus</name>
    <dbReference type="NCBI Taxonomy" id="386267"/>
    <lineage>
        <taxon>Eukaryota</taxon>
        <taxon>Metazoa</taxon>
        <taxon>Chordata</taxon>
        <taxon>Craniata</taxon>
        <taxon>Vertebrata</taxon>
        <taxon>Euteleostomi</taxon>
        <taxon>Amphibia</taxon>
        <taxon>Batrachia</taxon>
        <taxon>Anura</taxon>
        <taxon>Neobatrachia</taxon>
        <taxon>Ranoidea</taxon>
        <taxon>Ranidae</taxon>
        <taxon>Staurois</taxon>
    </lineage>
</organism>
<reference evidence="1" key="1">
    <citation type="submission" date="2023-05" db="EMBL/GenBank/DDBJ databases">
        <authorList>
            <person name="Stuckert A."/>
        </authorList>
    </citation>
    <scope>NUCLEOTIDE SEQUENCE</scope>
</reference>
<feature type="non-terminal residue" evidence="1">
    <location>
        <position position="1"/>
    </location>
</feature>
<dbReference type="EMBL" id="CATNWA010014390">
    <property type="protein sequence ID" value="CAI9571294.1"/>
    <property type="molecule type" value="Genomic_DNA"/>
</dbReference>
<protein>
    <submittedName>
        <fullName evidence="1">Uncharacterized protein</fullName>
    </submittedName>
</protein>
<name>A0ABN9DH66_9NEOB</name>
<gene>
    <name evidence="1" type="ORF">SPARVUS_LOCUS7217010</name>
</gene>
<dbReference type="Proteomes" id="UP001162483">
    <property type="component" value="Unassembled WGS sequence"/>
</dbReference>
<proteinExistence type="predicted"/>
<keyword evidence="2" id="KW-1185">Reference proteome</keyword>
<sequence>CTTVLCYVWSVRACVCIHVCVHVSVRVCVYVKCTCLCVCVQVGRTDYLETRALPEGPGSVGGPMRCP</sequence>
<comment type="caution">
    <text evidence="1">The sequence shown here is derived from an EMBL/GenBank/DDBJ whole genome shotgun (WGS) entry which is preliminary data.</text>
</comment>
<accession>A0ABN9DH66</accession>
<evidence type="ECO:0000313" key="1">
    <source>
        <dbReference type="EMBL" id="CAI9571294.1"/>
    </source>
</evidence>
<evidence type="ECO:0000313" key="2">
    <source>
        <dbReference type="Proteomes" id="UP001162483"/>
    </source>
</evidence>